<comment type="caution">
    <text evidence="2">The sequence shown here is derived from an EMBL/GenBank/DDBJ whole genome shotgun (WGS) entry which is preliminary data.</text>
</comment>
<dbReference type="Proteomes" id="UP000239866">
    <property type="component" value="Unassembled WGS sequence"/>
</dbReference>
<dbReference type="InterPro" id="IPR022529">
    <property type="entry name" value="DUF3530"/>
</dbReference>
<dbReference type="Pfam" id="PF12048">
    <property type="entry name" value="DUF3530"/>
    <property type="match status" value="1"/>
</dbReference>
<feature type="chain" id="PRO_5015393590" evidence="1">
    <location>
        <begin position="18"/>
        <end position="316"/>
    </location>
</feature>
<name>A0A2T1K4X8_9GAMM</name>
<dbReference type="RefSeq" id="WP_106764834.1">
    <property type="nucleotide sequence ID" value="NZ_PXNP01000104.1"/>
</dbReference>
<proteinExistence type="predicted"/>
<dbReference type="EMBL" id="PXNP01000104">
    <property type="protein sequence ID" value="PSF05234.1"/>
    <property type="molecule type" value="Genomic_DNA"/>
</dbReference>
<keyword evidence="3" id="KW-1185">Reference proteome</keyword>
<reference evidence="2 3" key="1">
    <citation type="submission" date="2018-03" db="EMBL/GenBank/DDBJ databases">
        <title>Marinobacter brunus sp. nov., a marine bacterium of Gamma-proteobacteria isolated from the surface seawater of the South China Sea.</title>
        <authorList>
            <person name="Cheng H."/>
            <person name="Wu Y.-H."/>
            <person name="Xamxidin M."/>
            <person name="Xu X.-W."/>
        </authorList>
    </citation>
    <scope>NUCLEOTIDE SEQUENCE [LARGE SCALE GENOMIC DNA]</scope>
    <source>
        <strain evidence="2 3">NH169-3</strain>
    </source>
</reference>
<dbReference type="AlphaFoldDB" id="A0A2T1K4X8"/>
<dbReference type="OrthoDB" id="6367133at2"/>
<evidence type="ECO:0000313" key="3">
    <source>
        <dbReference type="Proteomes" id="UP000239866"/>
    </source>
</evidence>
<protein>
    <submittedName>
        <fullName evidence="2">DUF3530 domain-containing protein</fullName>
    </submittedName>
</protein>
<evidence type="ECO:0000256" key="1">
    <source>
        <dbReference type="SAM" id="SignalP"/>
    </source>
</evidence>
<sequence>MFAYLWLLTGWAGWALAQEPTSEPEPALESEAVPEAAAVARTGAWSGLGQAALAGRYLQHAVWLDLEQDGPALALFQPELSSPGHGALLLLVDEGQTADEGLAGALRQALAERGFAVMTVAAGLPPEAVRRQRLLPRIAEPEPEALASPMQDTAGAAATIDVAASGALDDAVSAYRNRVNALLAAGFAELQRRGYERPGLSGVGWSADYVASWASGNASVSGVVWIAPQFALAREAELPSLLKTENNDGAVPVLDLQPPQARASGKARAGAFARAGIASYQRQSVVMAEPPRAVDAERVASRISAWLQRRLSPASR</sequence>
<evidence type="ECO:0000313" key="2">
    <source>
        <dbReference type="EMBL" id="PSF05234.1"/>
    </source>
</evidence>
<gene>
    <name evidence="2" type="ORF">C7H09_16685</name>
</gene>
<accession>A0A2T1K4X8</accession>
<organism evidence="2 3">
    <name type="scientific">Marinobacter fuscus</name>
    <dbReference type="NCBI Taxonomy" id="2109942"/>
    <lineage>
        <taxon>Bacteria</taxon>
        <taxon>Pseudomonadati</taxon>
        <taxon>Pseudomonadota</taxon>
        <taxon>Gammaproteobacteria</taxon>
        <taxon>Pseudomonadales</taxon>
        <taxon>Marinobacteraceae</taxon>
        <taxon>Marinobacter</taxon>
    </lineage>
</organism>
<feature type="signal peptide" evidence="1">
    <location>
        <begin position="1"/>
        <end position="17"/>
    </location>
</feature>
<keyword evidence="1" id="KW-0732">Signal</keyword>